<reference evidence="2 3" key="1">
    <citation type="journal article" date="2023" name="Plants (Basel)">
        <title>Bridging the Gap: Combining Genomics and Transcriptomics Approaches to Understand Stylosanthes scabra, an Orphan Legume from the Brazilian Caatinga.</title>
        <authorList>
            <person name="Ferreira-Neto J.R.C."/>
            <person name="da Silva M.D."/>
            <person name="Binneck E."/>
            <person name="de Melo N.F."/>
            <person name="da Silva R.H."/>
            <person name="de Melo A.L.T.M."/>
            <person name="Pandolfi V."/>
            <person name="Bustamante F.O."/>
            <person name="Brasileiro-Vidal A.C."/>
            <person name="Benko-Iseppon A.M."/>
        </authorList>
    </citation>
    <scope>NUCLEOTIDE SEQUENCE [LARGE SCALE GENOMIC DNA]</scope>
    <source>
        <tissue evidence="2">Leaves</tissue>
    </source>
</reference>
<dbReference type="PANTHER" id="PTHR44083:SF30">
    <property type="entry name" value="TOPLESS-LIKE PROTEIN"/>
    <property type="match status" value="1"/>
</dbReference>
<evidence type="ECO:0000256" key="1">
    <source>
        <dbReference type="PROSITE-ProRule" id="PRU00221"/>
    </source>
</evidence>
<dbReference type="InterPro" id="IPR001680">
    <property type="entry name" value="WD40_rpt"/>
</dbReference>
<dbReference type="EMBL" id="JASCZI010030636">
    <property type="protein sequence ID" value="MED6124037.1"/>
    <property type="molecule type" value="Genomic_DNA"/>
</dbReference>
<protein>
    <submittedName>
        <fullName evidence="2">Uncharacterized protein</fullName>
    </submittedName>
</protein>
<feature type="repeat" description="WD" evidence="1">
    <location>
        <begin position="135"/>
        <end position="182"/>
    </location>
</feature>
<feature type="repeat" description="WD" evidence="1">
    <location>
        <begin position="269"/>
        <end position="302"/>
    </location>
</feature>
<dbReference type="Proteomes" id="UP001341840">
    <property type="component" value="Unassembled WGS sequence"/>
</dbReference>
<accession>A0ABU6RJ36</accession>
<sequence>MDPPEASSEKVKSTMSPDFTVNVLRTLEADSSPTSLDFHPASDTLLLVGTDKGTIGIWEVKYGDRIFFEDFRVWSFYECCTEVQDLVEGKNLRASVTKVLWSNPSVSYFGVAFSQNIVHLYRSDSGYHVYRHKEIDAHDGRVNDLAFSFQKLHSLSLLLAITCGDDRKIKVWDSNNAACLYTFDGHSTPFLLSTSVDGKMKTWLYHKRGEGRDIIRPGIGDCELAYDATDRRLFLSGIINDTPYFVEWDDIERCVKRSYKGLKNTRTSTTIKFDSTANRILAAGDEHKVKFWDMDNVELLTSTDANGGLVEYPCICFNRMSTLLAVCAKENKIKILEIGNEKLGKRVCIKGSHSNEEWPNYWNVSEICEPDQCQILELPALSKHKIDRLAYNYAGNFIFALASSGYNVCWIWPHGHLNSEGLATTKLPPNNCHRLIRNGPKKRNKKDQASCSCLAVTSNDRYILSTSGAAINVFDLYTSEPVGCFKKNKPMATSLAFHPRQPEIVAIGMDDSSIYIYDVFARQDLVKLNSHRRRVTALAFSFNFTLLVSGDTDGGICVWNAAKWIPLEYMNLEIEGEIVESDTHIEFIRDGVHFFVAHDTHLAIYDVNRMACVNQVVLEAPICQATLSCDSNTIYAILGDGTVRMFDASNLQTFCRINSSAYLPQTLSLSIKPVSIAASPRKPFQFAVGLSNGIVKMFEH</sequence>
<evidence type="ECO:0000313" key="3">
    <source>
        <dbReference type="Proteomes" id="UP001341840"/>
    </source>
</evidence>
<dbReference type="PROSITE" id="PS50082">
    <property type="entry name" value="WD_REPEATS_2"/>
    <property type="match status" value="3"/>
</dbReference>
<dbReference type="SUPFAM" id="SSF63829">
    <property type="entry name" value="Calcium-dependent phosphotriesterase"/>
    <property type="match status" value="1"/>
</dbReference>
<keyword evidence="1" id="KW-0853">WD repeat</keyword>
<dbReference type="PROSITE" id="PS50294">
    <property type="entry name" value="WD_REPEATS_REGION"/>
    <property type="match status" value="1"/>
</dbReference>
<comment type="caution">
    <text evidence="2">The sequence shown here is derived from an EMBL/GenBank/DDBJ whole genome shotgun (WGS) entry which is preliminary data.</text>
</comment>
<dbReference type="InterPro" id="IPR027728">
    <property type="entry name" value="Topless_fam"/>
</dbReference>
<dbReference type="InterPro" id="IPR036322">
    <property type="entry name" value="WD40_repeat_dom_sf"/>
</dbReference>
<dbReference type="Gene3D" id="2.130.10.10">
    <property type="entry name" value="YVTN repeat-like/Quinoprotein amine dehydrogenase"/>
    <property type="match status" value="3"/>
</dbReference>
<dbReference type="SMART" id="SM00320">
    <property type="entry name" value="WD40"/>
    <property type="match status" value="8"/>
</dbReference>
<name>A0ABU6RJ36_9FABA</name>
<gene>
    <name evidence="2" type="ORF">PIB30_055207</name>
</gene>
<proteinExistence type="predicted"/>
<evidence type="ECO:0000313" key="2">
    <source>
        <dbReference type="EMBL" id="MED6124037.1"/>
    </source>
</evidence>
<dbReference type="Pfam" id="PF00400">
    <property type="entry name" value="WD40"/>
    <property type="match status" value="3"/>
</dbReference>
<keyword evidence="3" id="KW-1185">Reference proteome</keyword>
<feature type="repeat" description="WD" evidence="1">
    <location>
        <begin position="528"/>
        <end position="560"/>
    </location>
</feature>
<dbReference type="InterPro" id="IPR015943">
    <property type="entry name" value="WD40/YVTN_repeat-like_dom_sf"/>
</dbReference>
<organism evidence="2 3">
    <name type="scientific">Stylosanthes scabra</name>
    <dbReference type="NCBI Taxonomy" id="79078"/>
    <lineage>
        <taxon>Eukaryota</taxon>
        <taxon>Viridiplantae</taxon>
        <taxon>Streptophyta</taxon>
        <taxon>Embryophyta</taxon>
        <taxon>Tracheophyta</taxon>
        <taxon>Spermatophyta</taxon>
        <taxon>Magnoliopsida</taxon>
        <taxon>eudicotyledons</taxon>
        <taxon>Gunneridae</taxon>
        <taxon>Pentapetalae</taxon>
        <taxon>rosids</taxon>
        <taxon>fabids</taxon>
        <taxon>Fabales</taxon>
        <taxon>Fabaceae</taxon>
        <taxon>Papilionoideae</taxon>
        <taxon>50 kb inversion clade</taxon>
        <taxon>dalbergioids sensu lato</taxon>
        <taxon>Dalbergieae</taxon>
        <taxon>Pterocarpus clade</taxon>
        <taxon>Stylosanthes</taxon>
    </lineage>
</organism>
<dbReference type="SUPFAM" id="SSF50978">
    <property type="entry name" value="WD40 repeat-like"/>
    <property type="match status" value="1"/>
</dbReference>
<dbReference type="PANTHER" id="PTHR44083">
    <property type="entry name" value="TOPLESS-RELATED PROTEIN 1-RELATED"/>
    <property type="match status" value="1"/>
</dbReference>